<proteinExistence type="predicted"/>
<protein>
    <submittedName>
        <fullName evidence="1">1453_t:CDS:1</fullName>
    </submittedName>
</protein>
<accession>A0ABN7VQ99</accession>
<dbReference type="EMBL" id="CAJVQB010019722">
    <property type="protein sequence ID" value="CAG8792120.1"/>
    <property type="molecule type" value="Genomic_DNA"/>
</dbReference>
<name>A0ABN7VQ99_GIGMA</name>
<organism evidence="1 2">
    <name type="scientific">Gigaspora margarita</name>
    <dbReference type="NCBI Taxonomy" id="4874"/>
    <lineage>
        <taxon>Eukaryota</taxon>
        <taxon>Fungi</taxon>
        <taxon>Fungi incertae sedis</taxon>
        <taxon>Mucoromycota</taxon>
        <taxon>Glomeromycotina</taxon>
        <taxon>Glomeromycetes</taxon>
        <taxon>Diversisporales</taxon>
        <taxon>Gigasporaceae</taxon>
        <taxon>Gigaspora</taxon>
    </lineage>
</organism>
<keyword evidence="2" id="KW-1185">Reference proteome</keyword>
<feature type="non-terminal residue" evidence="1">
    <location>
        <position position="1"/>
    </location>
</feature>
<reference evidence="1 2" key="1">
    <citation type="submission" date="2021-06" db="EMBL/GenBank/DDBJ databases">
        <authorList>
            <person name="Kallberg Y."/>
            <person name="Tangrot J."/>
            <person name="Rosling A."/>
        </authorList>
    </citation>
    <scope>NUCLEOTIDE SEQUENCE [LARGE SCALE GENOMIC DNA]</scope>
    <source>
        <strain evidence="1 2">120-4 pot B 10/14</strain>
    </source>
</reference>
<dbReference type="Proteomes" id="UP000789901">
    <property type="component" value="Unassembled WGS sequence"/>
</dbReference>
<evidence type="ECO:0000313" key="2">
    <source>
        <dbReference type="Proteomes" id="UP000789901"/>
    </source>
</evidence>
<sequence length="207" mass="23484">VDNDNESIESMDVSSTVDNNYSKFDGVNNSHEVAQVDEIESNLKRKFVKIMLCMDVLNCAKPGYLARSCTGQESRISNGCADVRWINDVEINGEHMKNRKNPKWNEGKFEKSNGLILKHINKETNGHTSNELVGYILGVEVNVDGVIVGQEFYIKQRPALMPVLKCFGSKKPTIDECVVNKGYMVKKKQELRDIDENGSNKKKWIRQ</sequence>
<gene>
    <name evidence="1" type="ORF">GMARGA_LOCUS21401</name>
</gene>
<evidence type="ECO:0000313" key="1">
    <source>
        <dbReference type="EMBL" id="CAG8792120.1"/>
    </source>
</evidence>
<comment type="caution">
    <text evidence="1">The sequence shown here is derived from an EMBL/GenBank/DDBJ whole genome shotgun (WGS) entry which is preliminary data.</text>
</comment>